<dbReference type="SUPFAM" id="SSF53474">
    <property type="entry name" value="alpha/beta-Hydrolases"/>
    <property type="match status" value="1"/>
</dbReference>
<name>A0ABR4HXD8_9EURO</name>
<dbReference type="InterPro" id="IPR029058">
    <property type="entry name" value="AB_hydrolase_fold"/>
</dbReference>
<protein>
    <submittedName>
        <fullName evidence="2">Alpha/Beta hydrolase protein</fullName>
    </submittedName>
</protein>
<keyword evidence="3" id="KW-1185">Reference proteome</keyword>
<sequence length="340" mass="37413">MPPSRMKACAWPTLRVSPPVCSTSLSLARTRSPTKADRVNQTLPLPDGRILGYAESGCPTGFPLLYFHGFPSSRLEGCAIDAIARRHGLRIIAADRPGYGLSTFQPNRGIMDWPADMQSLVDQLGIPRFAVLGGSGGGPYALACAHSLPHERLSAVGILAGAGPWAAGMQYVSMTRRVISVAATRSPAAFTRVVDGLVQTSRWAVHTGPVTKWLDTWLEKQESRDESDMPTKQRREMLLTMMFEAFAQGSAATVQEAALLSHDWGFRFEDTAYNKIQIWHGEKDANSPIEMTRYMAGRLPYCSLREFEGEDHYTLGRHIEEILSELVSEELVHQHSAAAS</sequence>
<gene>
    <name evidence="2" type="ORF">BDW59DRAFT_118434</name>
</gene>
<dbReference type="InterPro" id="IPR000073">
    <property type="entry name" value="AB_hydrolase_1"/>
</dbReference>
<feature type="domain" description="AB hydrolase-1" evidence="1">
    <location>
        <begin position="63"/>
        <end position="309"/>
    </location>
</feature>
<evidence type="ECO:0000313" key="3">
    <source>
        <dbReference type="Proteomes" id="UP001610335"/>
    </source>
</evidence>
<dbReference type="PANTHER" id="PTHR45763">
    <property type="entry name" value="HYDROLASE, ALPHA/BETA FOLD FAMILY PROTEIN, EXPRESSED-RELATED"/>
    <property type="match status" value="1"/>
</dbReference>
<proteinExistence type="predicted"/>
<evidence type="ECO:0000313" key="2">
    <source>
        <dbReference type="EMBL" id="KAL2820160.1"/>
    </source>
</evidence>
<dbReference type="EMBL" id="JBFXLS010000072">
    <property type="protein sequence ID" value="KAL2820160.1"/>
    <property type="molecule type" value="Genomic_DNA"/>
</dbReference>
<dbReference type="Pfam" id="PF00561">
    <property type="entry name" value="Abhydrolase_1"/>
    <property type="match status" value="1"/>
</dbReference>
<evidence type="ECO:0000259" key="1">
    <source>
        <dbReference type="Pfam" id="PF00561"/>
    </source>
</evidence>
<comment type="caution">
    <text evidence="2">The sequence shown here is derived from an EMBL/GenBank/DDBJ whole genome shotgun (WGS) entry which is preliminary data.</text>
</comment>
<organism evidence="2 3">
    <name type="scientific">Aspergillus cavernicola</name>
    <dbReference type="NCBI Taxonomy" id="176166"/>
    <lineage>
        <taxon>Eukaryota</taxon>
        <taxon>Fungi</taxon>
        <taxon>Dikarya</taxon>
        <taxon>Ascomycota</taxon>
        <taxon>Pezizomycotina</taxon>
        <taxon>Eurotiomycetes</taxon>
        <taxon>Eurotiomycetidae</taxon>
        <taxon>Eurotiales</taxon>
        <taxon>Aspergillaceae</taxon>
        <taxon>Aspergillus</taxon>
        <taxon>Aspergillus subgen. Nidulantes</taxon>
    </lineage>
</organism>
<dbReference type="PANTHER" id="PTHR45763:SF46">
    <property type="entry name" value="AB HYDROLASE-1 DOMAIN-CONTAINING PROTEIN"/>
    <property type="match status" value="1"/>
</dbReference>
<dbReference type="Gene3D" id="3.40.50.1820">
    <property type="entry name" value="alpha/beta hydrolase"/>
    <property type="match status" value="1"/>
</dbReference>
<accession>A0ABR4HXD8</accession>
<reference evidence="2 3" key="1">
    <citation type="submission" date="2024-07" db="EMBL/GenBank/DDBJ databases">
        <title>Section-level genome sequencing and comparative genomics of Aspergillus sections Usti and Cavernicolus.</title>
        <authorList>
            <consortium name="Lawrence Berkeley National Laboratory"/>
            <person name="Nybo J.L."/>
            <person name="Vesth T.C."/>
            <person name="Theobald S."/>
            <person name="Frisvad J.C."/>
            <person name="Larsen T.O."/>
            <person name="Kjaerboelling I."/>
            <person name="Rothschild-Mancinelli K."/>
            <person name="Lyhne E.K."/>
            <person name="Kogle M.E."/>
            <person name="Barry K."/>
            <person name="Clum A."/>
            <person name="Na H."/>
            <person name="Ledsgaard L."/>
            <person name="Lin J."/>
            <person name="Lipzen A."/>
            <person name="Kuo A."/>
            <person name="Riley R."/>
            <person name="Mondo S."/>
            <person name="LaButti K."/>
            <person name="Haridas S."/>
            <person name="Pangalinan J."/>
            <person name="Salamov A.A."/>
            <person name="Simmons B.A."/>
            <person name="Magnuson J.K."/>
            <person name="Chen J."/>
            <person name="Drula E."/>
            <person name="Henrissat B."/>
            <person name="Wiebenga A."/>
            <person name="Lubbers R.J."/>
            <person name="Gomes A.C."/>
            <person name="Makela M.R."/>
            <person name="Stajich J."/>
            <person name="Grigoriev I.V."/>
            <person name="Mortensen U.H."/>
            <person name="De vries R.P."/>
            <person name="Baker S.E."/>
            <person name="Andersen M.R."/>
        </authorList>
    </citation>
    <scope>NUCLEOTIDE SEQUENCE [LARGE SCALE GENOMIC DNA]</scope>
    <source>
        <strain evidence="2 3">CBS 600.67</strain>
    </source>
</reference>
<keyword evidence="2" id="KW-0378">Hydrolase</keyword>
<dbReference type="GO" id="GO:0016787">
    <property type="term" value="F:hydrolase activity"/>
    <property type="evidence" value="ECO:0007669"/>
    <property type="project" value="UniProtKB-KW"/>
</dbReference>
<dbReference type="Proteomes" id="UP001610335">
    <property type="component" value="Unassembled WGS sequence"/>
</dbReference>